<dbReference type="RefSeq" id="XP_004346500.1">
    <property type="nucleotide sequence ID" value="XM_004346450.1"/>
</dbReference>
<evidence type="ECO:0000313" key="1">
    <source>
        <dbReference type="EMBL" id="ELR21555.1"/>
    </source>
</evidence>
<dbReference type="AlphaFoldDB" id="L8H8Q3"/>
<protein>
    <submittedName>
        <fullName evidence="1">IPT/TIG domain containing protein</fullName>
    </submittedName>
</protein>
<organism evidence="1 2">
    <name type="scientific">Acanthamoeba castellanii (strain ATCC 30010 / Neff)</name>
    <dbReference type="NCBI Taxonomy" id="1257118"/>
    <lineage>
        <taxon>Eukaryota</taxon>
        <taxon>Amoebozoa</taxon>
        <taxon>Discosea</taxon>
        <taxon>Longamoebia</taxon>
        <taxon>Centramoebida</taxon>
        <taxon>Acanthamoebidae</taxon>
        <taxon>Acanthamoeba</taxon>
    </lineage>
</organism>
<reference evidence="1 2" key="1">
    <citation type="journal article" date="2013" name="Genome Biol.">
        <title>Genome of Acanthamoeba castellanii highlights extensive lateral gene transfer and early evolution of tyrosine kinase signaling.</title>
        <authorList>
            <person name="Clarke M."/>
            <person name="Lohan A.J."/>
            <person name="Liu B."/>
            <person name="Lagkouvardos I."/>
            <person name="Roy S."/>
            <person name="Zafar N."/>
            <person name="Bertelli C."/>
            <person name="Schilde C."/>
            <person name="Kianianmomeni A."/>
            <person name="Burglin T.R."/>
            <person name="Frech C."/>
            <person name="Turcotte B."/>
            <person name="Kopec K.O."/>
            <person name="Synnott J.M."/>
            <person name="Choo C."/>
            <person name="Paponov I."/>
            <person name="Finkler A."/>
            <person name="Soon Heng Tan C."/>
            <person name="Hutchins A.P."/>
            <person name="Weinmeier T."/>
            <person name="Rattei T."/>
            <person name="Chu J.S."/>
            <person name="Gimenez G."/>
            <person name="Irimia M."/>
            <person name="Rigden D.J."/>
            <person name="Fitzpatrick D.A."/>
            <person name="Lorenzo-Morales J."/>
            <person name="Bateman A."/>
            <person name="Chiu C.H."/>
            <person name="Tang P."/>
            <person name="Hegemann P."/>
            <person name="Fromm H."/>
            <person name="Raoult D."/>
            <person name="Greub G."/>
            <person name="Miranda-Saavedra D."/>
            <person name="Chen N."/>
            <person name="Nash P."/>
            <person name="Ginger M.L."/>
            <person name="Horn M."/>
            <person name="Schaap P."/>
            <person name="Caler L."/>
            <person name="Loftus B."/>
        </authorList>
    </citation>
    <scope>NUCLEOTIDE SEQUENCE [LARGE SCALE GENOMIC DNA]</scope>
    <source>
        <strain evidence="1 2">Neff</strain>
    </source>
</reference>
<name>L8H8Q3_ACACF</name>
<proteinExistence type="predicted"/>
<accession>L8H8Q3</accession>
<gene>
    <name evidence="1" type="ORF">ACA1_227030</name>
</gene>
<dbReference type="VEuPathDB" id="AmoebaDB:ACA1_227030"/>
<dbReference type="GeneID" id="14922455"/>
<dbReference type="Proteomes" id="UP000011083">
    <property type="component" value="Unassembled WGS sequence"/>
</dbReference>
<keyword evidence="2" id="KW-1185">Reference proteome</keyword>
<dbReference type="EMBL" id="KB007901">
    <property type="protein sequence ID" value="ELR21555.1"/>
    <property type="molecule type" value="Genomic_DNA"/>
</dbReference>
<dbReference type="KEGG" id="acan:ACA1_227030"/>
<evidence type="ECO:0000313" key="2">
    <source>
        <dbReference type="Proteomes" id="UP000011083"/>
    </source>
</evidence>
<sequence>MQIAVQPPSKTVYQRILKPFPSVYLILPPLHTNVSGDPLSLLYEALSAKSHEEGVFVEASVVRNDNGDPLDRAIDGQATARLERSGWNSGVYTATFKKLKLLTTSQQRSGSKFSLCFRLKCSSLALGSLADMVVISNPIEVFSHSQYLGKSDGTSLLPS</sequence>